<dbReference type="EMBL" id="LNTY01000062">
    <property type="protein sequence ID" value="KXF79687.1"/>
    <property type="molecule type" value="Genomic_DNA"/>
</dbReference>
<dbReference type="AlphaFoldDB" id="A0A135I2M4"/>
<dbReference type="InterPro" id="IPR019734">
    <property type="entry name" value="TPR_rpt"/>
</dbReference>
<protein>
    <recommendedName>
        <fullName evidence="2">Lipoprotein NlpI</fullName>
    </recommendedName>
</protein>
<reference evidence="5 6" key="1">
    <citation type="submission" date="2015-11" db="EMBL/GenBank/DDBJ databases">
        <title>Genomic Taxonomy of the Vibrionaceae.</title>
        <authorList>
            <person name="Gomez-Gil B."/>
            <person name="Enciso-Ibarra J."/>
        </authorList>
    </citation>
    <scope>NUCLEOTIDE SEQUENCE [LARGE SCALE GENOMIC DNA]</scope>
    <source>
        <strain evidence="5 6">CAIM 912</strain>
    </source>
</reference>
<dbReference type="Pfam" id="PF13181">
    <property type="entry name" value="TPR_8"/>
    <property type="match status" value="1"/>
</dbReference>
<keyword evidence="1 2" id="KW-1003">Cell membrane</keyword>
<dbReference type="RefSeq" id="WP_067420175.1">
    <property type="nucleotide sequence ID" value="NZ_LNTY01000062.1"/>
</dbReference>
<dbReference type="Gene3D" id="1.25.40.10">
    <property type="entry name" value="Tetratricopeptide repeat domain"/>
    <property type="match status" value="1"/>
</dbReference>
<organism evidence="5 6">
    <name type="scientific">Enterovibrio coralii</name>
    <dbReference type="NCBI Taxonomy" id="294935"/>
    <lineage>
        <taxon>Bacteria</taxon>
        <taxon>Pseudomonadati</taxon>
        <taxon>Pseudomonadota</taxon>
        <taxon>Gammaproteobacteria</taxon>
        <taxon>Vibrionales</taxon>
        <taxon>Vibrionaceae</taxon>
        <taxon>Enterovibrio</taxon>
    </lineage>
</organism>
<evidence type="ECO:0000256" key="4">
    <source>
        <dbReference type="SAM" id="SignalP"/>
    </source>
</evidence>
<dbReference type="InterPro" id="IPR023605">
    <property type="entry name" value="Lipoprotein_NlpI"/>
</dbReference>
<comment type="subcellular location">
    <subcellularLocation>
        <location evidence="2">Cell membrane</location>
    </subcellularLocation>
</comment>
<dbReference type="SUPFAM" id="SSF48452">
    <property type="entry name" value="TPR-like"/>
    <property type="match status" value="1"/>
</dbReference>
<comment type="subunit">
    <text evidence="2">Homodimer.</text>
</comment>
<evidence type="ECO:0000313" key="5">
    <source>
        <dbReference type="EMBL" id="KXF79687.1"/>
    </source>
</evidence>
<keyword evidence="4" id="KW-0732">Signal</keyword>
<evidence type="ECO:0000256" key="1">
    <source>
        <dbReference type="ARBA" id="ARBA00022475"/>
    </source>
</evidence>
<feature type="signal peptide" evidence="4">
    <location>
        <begin position="1"/>
        <end position="24"/>
    </location>
</feature>
<dbReference type="NCBIfam" id="NF008391">
    <property type="entry name" value="PRK11189.1"/>
    <property type="match status" value="1"/>
</dbReference>
<dbReference type="PIRSF" id="PIRSF004654">
    <property type="entry name" value="NlpI"/>
    <property type="match status" value="1"/>
</dbReference>
<comment type="caution">
    <text evidence="5">The sequence shown here is derived from an EMBL/GenBank/DDBJ whole genome shotgun (WGS) entry which is preliminary data.</text>
</comment>
<dbReference type="Proteomes" id="UP000070529">
    <property type="component" value="Unassembled WGS sequence"/>
</dbReference>
<feature type="repeat" description="TPR" evidence="3">
    <location>
        <begin position="105"/>
        <end position="138"/>
    </location>
</feature>
<comment type="function">
    <text evidence="2">May be involved in cell division.</text>
</comment>
<dbReference type="OrthoDB" id="509324at2"/>
<dbReference type="STRING" id="294935.ATN88_15600"/>
<accession>A0A135I2M4</accession>
<name>A0A135I2M4_9GAMM</name>
<dbReference type="PROSITE" id="PS51257">
    <property type="entry name" value="PROKAR_LIPOPROTEIN"/>
    <property type="match status" value="1"/>
</dbReference>
<keyword evidence="3" id="KW-0802">TPR repeat</keyword>
<dbReference type="GO" id="GO:0005886">
    <property type="term" value="C:plasma membrane"/>
    <property type="evidence" value="ECO:0007669"/>
    <property type="project" value="UniProtKB-SubCell"/>
</dbReference>
<evidence type="ECO:0000256" key="3">
    <source>
        <dbReference type="PROSITE-ProRule" id="PRU00339"/>
    </source>
</evidence>
<proteinExistence type="predicted"/>
<keyword evidence="6" id="KW-1185">Reference proteome</keyword>
<keyword evidence="2" id="KW-0472">Membrane</keyword>
<sequence>MLKNRWLPLTVACSLLLLSGCQTTSQTVEVTQPWHLLPMAVPLQPTTQQEVQLARIDQILLRDDLTDQDKAQIYYERGLVNDSLGLRDLARLDFNRSLSFDPAQPDVFNILGVYFTQSGLYDAAYEAFDSTLELDETHQYAERNRGIALYYGGRYMLAERDLIKHYNDNVNDAYRALWLYLVEAEKDGPDAAKAQLATRYANSDKQDWGWQIARLYIDDVSEEQFFRDIMLTSQNNAQLAQRLCEGYFYLAKRYQALGDLSSAVALYKLAMSGNVYDFVEHRYAMLELSRIAEQVAQQQQLPQS</sequence>
<gene>
    <name evidence="5" type="ORF">ATN88_15600</name>
</gene>
<dbReference type="PROSITE" id="PS50005">
    <property type="entry name" value="TPR"/>
    <property type="match status" value="1"/>
</dbReference>
<evidence type="ECO:0000256" key="2">
    <source>
        <dbReference type="PIRNR" id="PIRNR004654"/>
    </source>
</evidence>
<dbReference type="InterPro" id="IPR011990">
    <property type="entry name" value="TPR-like_helical_dom_sf"/>
</dbReference>
<keyword evidence="5" id="KW-0449">Lipoprotein</keyword>
<evidence type="ECO:0000313" key="6">
    <source>
        <dbReference type="Proteomes" id="UP000070529"/>
    </source>
</evidence>
<feature type="chain" id="PRO_5007465560" description="Lipoprotein NlpI" evidence="4">
    <location>
        <begin position="25"/>
        <end position="304"/>
    </location>
</feature>
<dbReference type="SMART" id="SM00028">
    <property type="entry name" value="TPR"/>
    <property type="match status" value="3"/>
</dbReference>